<feature type="transmembrane region" description="Helical" evidence="8">
    <location>
        <begin position="452"/>
        <end position="473"/>
    </location>
</feature>
<comment type="caution">
    <text evidence="9">The sequence shown here is derived from an EMBL/GenBank/DDBJ whole genome shotgun (WGS) entry which is preliminary data.</text>
</comment>
<accession>A0A8H7S980</accession>
<evidence type="ECO:0000313" key="9">
    <source>
        <dbReference type="EMBL" id="KAG2225989.1"/>
    </source>
</evidence>
<dbReference type="Gene3D" id="1.10.4160.10">
    <property type="entry name" value="Hydantoin permease"/>
    <property type="match status" value="1"/>
</dbReference>
<comment type="subcellular location">
    <subcellularLocation>
        <location evidence="1">Membrane</location>
        <topology evidence="1">Multi-pass membrane protein</topology>
    </subcellularLocation>
</comment>
<evidence type="ECO:0000256" key="1">
    <source>
        <dbReference type="ARBA" id="ARBA00004141"/>
    </source>
</evidence>
<keyword evidence="10" id="KW-1185">Reference proteome</keyword>
<feature type="transmembrane region" description="Helical" evidence="8">
    <location>
        <begin position="345"/>
        <end position="363"/>
    </location>
</feature>
<dbReference type="Proteomes" id="UP000646827">
    <property type="component" value="Unassembled WGS sequence"/>
</dbReference>
<evidence type="ECO:0000256" key="5">
    <source>
        <dbReference type="ARBA" id="ARBA00022989"/>
    </source>
</evidence>
<feature type="transmembrane region" description="Helical" evidence="8">
    <location>
        <begin position="185"/>
        <end position="206"/>
    </location>
</feature>
<dbReference type="PIRSF" id="PIRSF002744">
    <property type="entry name" value="Pur-cyt_permease"/>
    <property type="match status" value="1"/>
</dbReference>
<feature type="transmembrane region" description="Helical" evidence="8">
    <location>
        <begin position="383"/>
        <end position="404"/>
    </location>
</feature>
<feature type="transmembrane region" description="Helical" evidence="8">
    <location>
        <begin position="410"/>
        <end position="431"/>
    </location>
</feature>
<protein>
    <submittedName>
        <fullName evidence="9">Uncharacterized protein</fullName>
    </submittedName>
</protein>
<feature type="transmembrane region" description="Helical" evidence="8">
    <location>
        <begin position="493"/>
        <end position="512"/>
    </location>
</feature>
<keyword evidence="4 8" id="KW-0812">Transmembrane</keyword>
<gene>
    <name evidence="9" type="ORF">INT45_002455</name>
</gene>
<feature type="transmembrane region" description="Helical" evidence="8">
    <location>
        <begin position="288"/>
        <end position="313"/>
    </location>
</feature>
<evidence type="ECO:0000256" key="4">
    <source>
        <dbReference type="ARBA" id="ARBA00022692"/>
    </source>
</evidence>
<dbReference type="InterPro" id="IPR026030">
    <property type="entry name" value="Pur-cyt_permease_Fcy2/21/22"/>
</dbReference>
<evidence type="ECO:0000256" key="2">
    <source>
        <dbReference type="ARBA" id="ARBA00008974"/>
    </source>
</evidence>
<name>A0A8H7S980_9FUNG</name>
<proteinExistence type="inferred from homology"/>
<feature type="transmembrane region" description="Helical" evidence="8">
    <location>
        <begin position="137"/>
        <end position="165"/>
    </location>
</feature>
<reference evidence="9 10" key="1">
    <citation type="submission" date="2020-12" db="EMBL/GenBank/DDBJ databases">
        <title>Metabolic potential, ecology and presence of endohyphal bacteria is reflected in genomic diversity of Mucoromycotina.</title>
        <authorList>
            <person name="Muszewska A."/>
            <person name="Okrasinska A."/>
            <person name="Steczkiewicz K."/>
            <person name="Drgas O."/>
            <person name="Orlowska M."/>
            <person name="Perlinska-Lenart U."/>
            <person name="Aleksandrzak-Piekarczyk T."/>
            <person name="Szatraj K."/>
            <person name="Zielenkiewicz U."/>
            <person name="Pilsyk S."/>
            <person name="Malc E."/>
            <person name="Mieczkowski P."/>
            <person name="Kruszewska J.S."/>
            <person name="Biernat P."/>
            <person name="Pawlowska J."/>
        </authorList>
    </citation>
    <scope>NUCLEOTIDE SEQUENCE [LARGE SCALE GENOMIC DNA]</scope>
    <source>
        <strain evidence="9 10">CBS 142.35</strain>
    </source>
</reference>
<dbReference type="GO" id="GO:0005886">
    <property type="term" value="C:plasma membrane"/>
    <property type="evidence" value="ECO:0007669"/>
    <property type="project" value="TreeGrafter"/>
</dbReference>
<feature type="transmembrane region" description="Helical" evidence="8">
    <location>
        <begin position="255"/>
        <end position="276"/>
    </location>
</feature>
<dbReference type="GO" id="GO:0022857">
    <property type="term" value="F:transmembrane transporter activity"/>
    <property type="evidence" value="ECO:0007669"/>
    <property type="project" value="InterPro"/>
</dbReference>
<dbReference type="Pfam" id="PF02133">
    <property type="entry name" value="Transp_cyt_pur"/>
    <property type="match status" value="1"/>
</dbReference>
<evidence type="ECO:0000256" key="6">
    <source>
        <dbReference type="ARBA" id="ARBA00023136"/>
    </source>
</evidence>
<evidence type="ECO:0000313" key="10">
    <source>
        <dbReference type="Proteomes" id="UP000646827"/>
    </source>
</evidence>
<dbReference type="PANTHER" id="PTHR31806:SF1">
    <property type="entry name" value="PURINE-CYTOSINE PERMEASE FCY2-RELATED"/>
    <property type="match status" value="1"/>
</dbReference>
<feature type="transmembrane region" description="Helical" evidence="8">
    <location>
        <begin position="72"/>
        <end position="91"/>
    </location>
</feature>
<dbReference type="OrthoDB" id="2116389at2759"/>
<feature type="transmembrane region" description="Helical" evidence="8">
    <location>
        <begin position="218"/>
        <end position="235"/>
    </location>
</feature>
<keyword evidence="3 7" id="KW-0813">Transport</keyword>
<evidence type="ECO:0000256" key="8">
    <source>
        <dbReference type="SAM" id="Phobius"/>
    </source>
</evidence>
<comment type="similarity">
    <text evidence="2 7">Belongs to the purine-cytosine permease (2.A.39) family.</text>
</comment>
<dbReference type="PANTHER" id="PTHR31806">
    <property type="entry name" value="PURINE-CYTOSINE PERMEASE FCY2-RELATED"/>
    <property type="match status" value="1"/>
</dbReference>
<evidence type="ECO:0000256" key="7">
    <source>
        <dbReference type="PIRNR" id="PIRNR002744"/>
    </source>
</evidence>
<dbReference type="InterPro" id="IPR001248">
    <property type="entry name" value="Pur-cyt_permease"/>
</dbReference>
<dbReference type="AlphaFoldDB" id="A0A8H7S980"/>
<keyword evidence="5 8" id="KW-1133">Transmembrane helix</keyword>
<sequence>MNLVELTQQELKENDTSKRTDDVNITDVMSEESISEKPERKKECFSLPKVEQQGINPIPEDERPHKRISDNFTLWFSINTNWIPLSLGMLATEIYHIQFWQGVTCILIANIIVTIPGAIFTTFGLRYGLRQIVIARYSYGLLPCYILSAFNVFAFIGWGIIDVILGAQLLASVQIQHADVPTNNFPLWAAVLVIVTATLIITIFGYSTLHFFERWTWLPLWIIFFIVFGLSVPHLDLSTTSNNDINNGDIGDVISFFSTMASAFPIWVQCAADFTVKQPTSTNRFLTATLNYFGAIIPNILLEIFGLALGTAISGTKNQNLSWRAGYDSYGVGGLAAAILDPLSGFGKFCLILLAFGMIVHVAPNNYGCAIQLQALIPGFHKLPIWVFILVATGVITIASVSGAEHLASILQAVLPLQIYYIIPYVVILLIEHFVVRRGYYPIEIWNSRTQLPIGIAATVTTLGAYGLGFLGANQSWFKGPAAKYIGEHGGEVGLWITLVFSVIFYPPIRYLEKRIFGR</sequence>
<keyword evidence="6 7" id="KW-0472">Membrane</keyword>
<dbReference type="EMBL" id="JAEPRB010000021">
    <property type="protein sequence ID" value="KAG2225989.1"/>
    <property type="molecule type" value="Genomic_DNA"/>
</dbReference>
<feature type="transmembrane region" description="Helical" evidence="8">
    <location>
        <begin position="97"/>
        <end position="125"/>
    </location>
</feature>
<organism evidence="9 10">
    <name type="scientific">Circinella minor</name>
    <dbReference type="NCBI Taxonomy" id="1195481"/>
    <lineage>
        <taxon>Eukaryota</taxon>
        <taxon>Fungi</taxon>
        <taxon>Fungi incertae sedis</taxon>
        <taxon>Mucoromycota</taxon>
        <taxon>Mucoromycotina</taxon>
        <taxon>Mucoromycetes</taxon>
        <taxon>Mucorales</taxon>
        <taxon>Lichtheimiaceae</taxon>
        <taxon>Circinella</taxon>
    </lineage>
</organism>
<evidence type="ECO:0000256" key="3">
    <source>
        <dbReference type="ARBA" id="ARBA00022448"/>
    </source>
</evidence>